<dbReference type="AlphaFoldDB" id="A0A395GSH0"/>
<dbReference type="Proteomes" id="UP000249402">
    <property type="component" value="Unassembled WGS sequence"/>
</dbReference>
<proteinExistence type="predicted"/>
<sequence>MSTTNFTREAWLHLYRALIRQCSYLPDPIARVQMQAYILDRFRRSAAEEKELPLLRQQALRKSALSELSLLNRANDGYIKPLEKVLHLAYGRRGKRRHDLIEAFIPPAKKGAHPVTDFSDGWEPPSHMVALLKAQNHNAMITLLNAGLYVKETTPSIPSENIWGKPLSESRRMNIRSRWYTKARGNMFPPLPDKELKLLEGLILGTTPWTPPKRRKPVETSPTHVDSDINLALFLEKGPQKGDTFEKYADGRPHIITRRFMQRLWKRLSCLIPRVKWDTKTRKPIFSWDVIHRGPKLAVLLEEDLASEIFGGVDAAGKKIKDDKPQIEDSQSN</sequence>
<dbReference type="EMBL" id="KZ824458">
    <property type="protein sequence ID" value="RAK97908.1"/>
    <property type="molecule type" value="Genomic_DNA"/>
</dbReference>
<dbReference type="VEuPathDB" id="FungiDB:BO80DRAFT_179008"/>
<feature type="domain" description="LYR motif-containing protein Cup1-like N-terminal" evidence="1">
    <location>
        <begin position="14"/>
        <end position="100"/>
    </location>
</feature>
<evidence type="ECO:0000313" key="2">
    <source>
        <dbReference type="EMBL" id="RAK97908.1"/>
    </source>
</evidence>
<dbReference type="Pfam" id="PF20263">
    <property type="entry name" value="LYRM2-like"/>
    <property type="match status" value="1"/>
</dbReference>
<name>A0A395GSH0_9EURO</name>
<dbReference type="RefSeq" id="XP_025572236.1">
    <property type="nucleotide sequence ID" value="XM_025714004.1"/>
</dbReference>
<dbReference type="GeneID" id="37218869"/>
<evidence type="ECO:0000313" key="3">
    <source>
        <dbReference type="Proteomes" id="UP000249402"/>
    </source>
</evidence>
<accession>A0A395GSH0</accession>
<organism evidence="2 3">
    <name type="scientific">Aspergillus ibericus CBS 121593</name>
    <dbReference type="NCBI Taxonomy" id="1448316"/>
    <lineage>
        <taxon>Eukaryota</taxon>
        <taxon>Fungi</taxon>
        <taxon>Dikarya</taxon>
        <taxon>Ascomycota</taxon>
        <taxon>Pezizomycotina</taxon>
        <taxon>Eurotiomycetes</taxon>
        <taxon>Eurotiomycetidae</taxon>
        <taxon>Eurotiales</taxon>
        <taxon>Aspergillaceae</taxon>
        <taxon>Aspergillus</taxon>
        <taxon>Aspergillus subgen. Circumdati</taxon>
    </lineage>
</organism>
<dbReference type="InterPro" id="IPR046896">
    <property type="entry name" value="Cup1-like_N"/>
</dbReference>
<reference evidence="2 3" key="1">
    <citation type="submission" date="2018-02" db="EMBL/GenBank/DDBJ databases">
        <title>The genomes of Aspergillus section Nigri reveals drivers in fungal speciation.</title>
        <authorList>
            <consortium name="DOE Joint Genome Institute"/>
            <person name="Vesth T.C."/>
            <person name="Nybo J."/>
            <person name="Theobald S."/>
            <person name="Brandl J."/>
            <person name="Frisvad J.C."/>
            <person name="Nielsen K.F."/>
            <person name="Lyhne E.K."/>
            <person name="Kogle M.E."/>
            <person name="Kuo A."/>
            <person name="Riley R."/>
            <person name="Clum A."/>
            <person name="Nolan M."/>
            <person name="Lipzen A."/>
            <person name="Salamov A."/>
            <person name="Henrissat B."/>
            <person name="Wiebenga A."/>
            <person name="De vries R.P."/>
            <person name="Grigoriev I.V."/>
            <person name="Mortensen U.H."/>
            <person name="Andersen M.R."/>
            <person name="Baker S.E."/>
        </authorList>
    </citation>
    <scope>NUCLEOTIDE SEQUENCE [LARGE SCALE GENOMIC DNA]</scope>
    <source>
        <strain evidence="2 3">CBS 121593</strain>
    </source>
</reference>
<evidence type="ECO:0000259" key="1">
    <source>
        <dbReference type="Pfam" id="PF20263"/>
    </source>
</evidence>
<gene>
    <name evidence="2" type="ORF">BO80DRAFT_179008</name>
</gene>
<dbReference type="CDD" id="cd20273">
    <property type="entry name" value="Complex1_LYR_unchar"/>
    <property type="match status" value="1"/>
</dbReference>
<keyword evidence="3" id="KW-1185">Reference proteome</keyword>
<dbReference type="OrthoDB" id="5521299at2759"/>
<protein>
    <recommendedName>
        <fullName evidence="1">LYR motif-containing protein Cup1-like N-terminal domain-containing protein</fullName>
    </recommendedName>
</protein>